<name>A0A9W9DBU3_9PLEO</name>
<proteinExistence type="predicted"/>
<dbReference type="EMBL" id="JAPEVA010000003">
    <property type="protein sequence ID" value="KAJ4412399.1"/>
    <property type="molecule type" value="Genomic_DNA"/>
</dbReference>
<evidence type="ECO:0000313" key="3">
    <source>
        <dbReference type="Proteomes" id="UP001140510"/>
    </source>
</evidence>
<evidence type="ECO:0000256" key="1">
    <source>
        <dbReference type="SAM" id="MobiDB-lite"/>
    </source>
</evidence>
<feature type="compositionally biased region" description="Low complexity" evidence="1">
    <location>
        <begin position="1"/>
        <end position="18"/>
    </location>
</feature>
<reference evidence="2" key="1">
    <citation type="submission" date="2022-10" db="EMBL/GenBank/DDBJ databases">
        <title>Tapping the CABI collections for fungal endophytes: first genome assemblies for Collariella, Neodidymelliopsis, Ascochyta clinopodiicola, Didymella pomorum, Didymosphaeria variabile, Neocosmospora piperis and Neocucurbitaria cava.</title>
        <authorList>
            <person name="Hill R."/>
        </authorList>
    </citation>
    <scope>NUCLEOTIDE SEQUENCE</scope>
    <source>
        <strain evidence="2">IMI 355091</strain>
    </source>
</reference>
<comment type="caution">
    <text evidence="2">The sequence shown here is derived from an EMBL/GenBank/DDBJ whole genome shotgun (WGS) entry which is preliminary data.</text>
</comment>
<accession>A0A9W9DBU3</accession>
<evidence type="ECO:0000313" key="2">
    <source>
        <dbReference type="EMBL" id="KAJ4412399.1"/>
    </source>
</evidence>
<feature type="region of interest" description="Disordered" evidence="1">
    <location>
        <begin position="1"/>
        <end position="36"/>
    </location>
</feature>
<organism evidence="2 3">
    <name type="scientific">Didymella pomorum</name>
    <dbReference type="NCBI Taxonomy" id="749634"/>
    <lineage>
        <taxon>Eukaryota</taxon>
        <taxon>Fungi</taxon>
        <taxon>Dikarya</taxon>
        <taxon>Ascomycota</taxon>
        <taxon>Pezizomycotina</taxon>
        <taxon>Dothideomycetes</taxon>
        <taxon>Pleosporomycetidae</taxon>
        <taxon>Pleosporales</taxon>
        <taxon>Pleosporineae</taxon>
        <taxon>Didymellaceae</taxon>
        <taxon>Didymella</taxon>
    </lineage>
</organism>
<keyword evidence="3" id="KW-1185">Reference proteome</keyword>
<protein>
    <submittedName>
        <fullName evidence="2">Uncharacterized protein</fullName>
    </submittedName>
</protein>
<dbReference type="AlphaFoldDB" id="A0A9W9DBU3"/>
<dbReference type="Proteomes" id="UP001140510">
    <property type="component" value="Unassembled WGS sequence"/>
</dbReference>
<sequence>MSAAPKATPTTGPATTPAIQVLSPEDDSTAGVRSVGSGAAELELEVELEEAALVEEAATLMDDEAADAEPRDEFSEITQACQAEISLLDCAAVVLNAFTRPPIWKPGDEICWSASIAVK</sequence>
<gene>
    <name evidence="2" type="ORF">N0V91_000872</name>
</gene>